<evidence type="ECO:0000313" key="5">
    <source>
        <dbReference type="EnsemblMetazoa" id="XP_030852816"/>
    </source>
</evidence>
<dbReference type="InterPro" id="IPR029018">
    <property type="entry name" value="Hex-like_dom2"/>
</dbReference>
<proteinExistence type="predicted"/>
<dbReference type="Pfam" id="PF05089">
    <property type="entry name" value="NAGLU"/>
    <property type="match status" value="1"/>
</dbReference>
<name>A0A7M7PNB8_STRPU</name>
<dbReference type="Proteomes" id="UP000007110">
    <property type="component" value="Unassembled WGS sequence"/>
</dbReference>
<evidence type="ECO:0000256" key="2">
    <source>
        <dbReference type="SAM" id="SignalP"/>
    </source>
</evidence>
<keyword evidence="6" id="KW-1185">Reference proteome</keyword>
<reference evidence="6" key="1">
    <citation type="submission" date="2015-02" db="EMBL/GenBank/DDBJ databases">
        <title>Genome sequencing for Strongylocentrotus purpuratus.</title>
        <authorList>
            <person name="Murali S."/>
            <person name="Liu Y."/>
            <person name="Vee V."/>
            <person name="English A."/>
            <person name="Wang M."/>
            <person name="Skinner E."/>
            <person name="Han Y."/>
            <person name="Muzny D.M."/>
            <person name="Worley K.C."/>
            <person name="Gibbs R.A."/>
        </authorList>
    </citation>
    <scope>NUCLEOTIDE SEQUENCE</scope>
</reference>
<accession>A0A7M7PNB8</accession>
<feature type="domain" description="Alpha-N-acetylglucosaminidase tim-barrel" evidence="3">
    <location>
        <begin position="144"/>
        <end position="267"/>
    </location>
</feature>
<feature type="domain" description="Alpha-N-acetylglucosaminidase N-terminal" evidence="4">
    <location>
        <begin position="45"/>
        <end position="124"/>
    </location>
</feature>
<keyword evidence="1" id="KW-0378">Hydrolase</keyword>
<dbReference type="PANTHER" id="PTHR12872">
    <property type="entry name" value="ALPHA-N-ACETYLGLUCOSAMINIDASE"/>
    <property type="match status" value="1"/>
</dbReference>
<dbReference type="OMA" id="LIHISWE"/>
<dbReference type="KEGG" id="spu:100891543"/>
<dbReference type="AlphaFoldDB" id="A0A7M7PNB8"/>
<evidence type="ECO:0008006" key="7">
    <source>
        <dbReference type="Google" id="ProtNLM"/>
    </source>
</evidence>
<dbReference type="InterPro" id="IPR024240">
    <property type="entry name" value="NAGLU_N"/>
</dbReference>
<evidence type="ECO:0000259" key="4">
    <source>
        <dbReference type="Pfam" id="PF12971"/>
    </source>
</evidence>
<reference evidence="5" key="2">
    <citation type="submission" date="2021-01" db="UniProtKB">
        <authorList>
            <consortium name="EnsemblMetazoa"/>
        </authorList>
    </citation>
    <scope>IDENTIFICATION</scope>
</reference>
<dbReference type="InterPro" id="IPR007781">
    <property type="entry name" value="NAGLU"/>
</dbReference>
<feature type="chain" id="PRO_5029873038" description="Alpha-N-acetylglucosaminidase" evidence="2">
    <location>
        <begin position="23"/>
        <end position="269"/>
    </location>
</feature>
<dbReference type="InParanoid" id="A0A7M7PNB8"/>
<sequence>MLQHWCFTFFITAVIHGHVADATTGFEEELKHLKPQASASTQTSAAQELIKRLLPTRYQHFTVTVNPAIGSDDHLDSFEISADGTTVQVTGTTGVATVWGVQHYLVHYCNCHISWDGDQLYLPPDGQWPVIQPLLRVTSPNRFRYYQNVCTVSYTFAWWDWERWERHIDWMALSGINLPLAFNGQEAIWQKVYLKMGLEQKDLDKHFGGPAFLAWARMGNIDGWGGPIPQSWHTNQLALQHKILKRMRELGMIPVLPAFAGHVPKSFCK</sequence>
<protein>
    <recommendedName>
        <fullName evidence="7">Alpha-N-acetylglucosaminidase</fullName>
    </recommendedName>
</protein>
<feature type="signal peptide" evidence="2">
    <location>
        <begin position="1"/>
        <end position="22"/>
    </location>
</feature>
<evidence type="ECO:0000256" key="1">
    <source>
        <dbReference type="ARBA" id="ARBA00022801"/>
    </source>
</evidence>
<dbReference type="RefSeq" id="XP_030852816.1">
    <property type="nucleotide sequence ID" value="XM_030996956.1"/>
</dbReference>
<evidence type="ECO:0000313" key="6">
    <source>
        <dbReference type="Proteomes" id="UP000007110"/>
    </source>
</evidence>
<organism evidence="5 6">
    <name type="scientific">Strongylocentrotus purpuratus</name>
    <name type="common">Purple sea urchin</name>
    <dbReference type="NCBI Taxonomy" id="7668"/>
    <lineage>
        <taxon>Eukaryota</taxon>
        <taxon>Metazoa</taxon>
        <taxon>Echinodermata</taxon>
        <taxon>Eleutherozoa</taxon>
        <taxon>Echinozoa</taxon>
        <taxon>Echinoidea</taxon>
        <taxon>Euechinoidea</taxon>
        <taxon>Echinacea</taxon>
        <taxon>Camarodonta</taxon>
        <taxon>Echinidea</taxon>
        <taxon>Strongylocentrotidae</taxon>
        <taxon>Strongylocentrotus</taxon>
    </lineage>
</organism>
<dbReference type="EnsemblMetazoa" id="XM_030996956">
    <property type="protein sequence ID" value="XP_030852816"/>
    <property type="gene ID" value="LOC100891543"/>
</dbReference>
<keyword evidence="2" id="KW-0732">Signal</keyword>
<dbReference type="GeneID" id="100891543"/>
<dbReference type="PANTHER" id="PTHR12872:SF1">
    <property type="entry name" value="ALPHA-N-ACETYLGLUCOSAMINIDASE"/>
    <property type="match status" value="1"/>
</dbReference>
<dbReference type="OrthoDB" id="64736at2759"/>
<dbReference type="Gene3D" id="3.30.379.10">
    <property type="entry name" value="Chitobiase/beta-hexosaminidase domain 2-like"/>
    <property type="match status" value="1"/>
</dbReference>
<dbReference type="Pfam" id="PF12971">
    <property type="entry name" value="NAGLU_N"/>
    <property type="match status" value="1"/>
</dbReference>
<dbReference type="InterPro" id="IPR024733">
    <property type="entry name" value="NAGLU_tim-barrel"/>
</dbReference>
<dbReference type="GO" id="GO:0016787">
    <property type="term" value="F:hydrolase activity"/>
    <property type="evidence" value="ECO:0007669"/>
    <property type="project" value="UniProtKB-KW"/>
</dbReference>
<dbReference type="Gene3D" id="3.20.20.80">
    <property type="entry name" value="Glycosidases"/>
    <property type="match status" value="1"/>
</dbReference>
<evidence type="ECO:0000259" key="3">
    <source>
        <dbReference type="Pfam" id="PF05089"/>
    </source>
</evidence>